<keyword evidence="2" id="KW-1185">Reference proteome</keyword>
<accession>A0A386HNA1</accession>
<sequence length="97" mass="10771">MKYRNQTKAEAMRSHIESCAKSGLSVSDYCTQNGLVKSSYYYWYKRLTMENTPTGFIPISVNSKAAGSVEIIYPNAVQLSYSGNLDVSLLKALVCCI</sequence>
<dbReference type="NCBIfam" id="NF047593">
    <property type="entry name" value="IS66_ISAeme5_TnpA"/>
    <property type="match status" value="1"/>
</dbReference>
<reference evidence="1 2" key="1">
    <citation type="submission" date="2018-09" db="EMBL/GenBank/DDBJ databases">
        <title>Arachidicoccus sp. nov., a bacterium isolated from soil.</title>
        <authorList>
            <person name="Weon H.-Y."/>
            <person name="Kwon S.-W."/>
            <person name="Lee S.A."/>
        </authorList>
    </citation>
    <scope>NUCLEOTIDE SEQUENCE [LARGE SCALE GENOMIC DNA]</scope>
    <source>
        <strain evidence="1 2">KIS59-12</strain>
    </source>
</reference>
<evidence type="ECO:0000313" key="2">
    <source>
        <dbReference type="Proteomes" id="UP000266118"/>
    </source>
</evidence>
<protein>
    <recommendedName>
        <fullName evidence="3">Transposase</fullName>
    </recommendedName>
</protein>
<organism evidence="1 2">
    <name type="scientific">Arachidicoccus soli</name>
    <dbReference type="NCBI Taxonomy" id="2341117"/>
    <lineage>
        <taxon>Bacteria</taxon>
        <taxon>Pseudomonadati</taxon>
        <taxon>Bacteroidota</taxon>
        <taxon>Chitinophagia</taxon>
        <taxon>Chitinophagales</taxon>
        <taxon>Chitinophagaceae</taxon>
        <taxon>Arachidicoccus</taxon>
    </lineage>
</organism>
<evidence type="ECO:0008006" key="3">
    <source>
        <dbReference type="Google" id="ProtNLM"/>
    </source>
</evidence>
<proteinExistence type="predicted"/>
<dbReference type="KEGG" id="ark:D6B99_07050"/>
<dbReference type="OrthoDB" id="274570at2"/>
<gene>
    <name evidence="1" type="ORF">D6B99_07050</name>
</gene>
<dbReference type="EMBL" id="CP032489">
    <property type="protein sequence ID" value="AYD47387.1"/>
    <property type="molecule type" value="Genomic_DNA"/>
</dbReference>
<name>A0A386HNA1_9BACT</name>
<dbReference type="AlphaFoldDB" id="A0A386HNA1"/>
<evidence type="ECO:0000313" key="1">
    <source>
        <dbReference type="EMBL" id="AYD47387.1"/>
    </source>
</evidence>
<dbReference type="Proteomes" id="UP000266118">
    <property type="component" value="Chromosome"/>
</dbReference>
<dbReference type="RefSeq" id="WP_119986452.1">
    <property type="nucleotide sequence ID" value="NZ_CP032489.1"/>
</dbReference>